<dbReference type="EMBL" id="JAUSWJ010000001">
    <property type="protein sequence ID" value="MDQ0517757.1"/>
    <property type="molecule type" value="Genomic_DNA"/>
</dbReference>
<keyword evidence="5" id="KW-1185">Reference proteome</keyword>
<dbReference type="RefSeq" id="WP_266282798.1">
    <property type="nucleotide sequence ID" value="NZ_JAPKNF010000002.1"/>
</dbReference>
<dbReference type="EC" id="1.1.99.28" evidence="4"/>
<dbReference type="InterPro" id="IPR055170">
    <property type="entry name" value="GFO_IDH_MocA-like_dom"/>
</dbReference>
<dbReference type="Pfam" id="PF22725">
    <property type="entry name" value="GFO_IDH_MocA_C3"/>
    <property type="match status" value="1"/>
</dbReference>
<name>A0ABU0MA30_9HYPH</name>
<organism evidence="4 5">
    <name type="scientific">Kaistia geumhonensis</name>
    <dbReference type="NCBI Taxonomy" id="410839"/>
    <lineage>
        <taxon>Bacteria</taxon>
        <taxon>Pseudomonadati</taxon>
        <taxon>Pseudomonadota</taxon>
        <taxon>Alphaproteobacteria</taxon>
        <taxon>Hyphomicrobiales</taxon>
        <taxon>Kaistiaceae</taxon>
        <taxon>Kaistia</taxon>
    </lineage>
</organism>
<dbReference type="InterPro" id="IPR000683">
    <property type="entry name" value="Gfo/Idh/MocA-like_OxRdtase_N"/>
</dbReference>
<sequence length="364" mass="40078">MERKSPARKWRVAGINFDHMHMGDLLREVFEHPDAEIAGICDADPARMTGAIEAFHIPKDRVFTSVASLMAKAEPDFVILCPATADHARAVEEVAPYGKPILLEKPFAASLADADRMIAATGAGGGRLAINWPLAWYPPHVTAKRLIDQGVIGDLLEVHFYDGNRGPLYHLADKVEVSDAEVKAAKPTSWWYKRASGGGSLLDYLGYGATLGTWYMNGRAPLTVTSVVDRPAGLEVDEHSITVLRYESGLSRLETRWGTFTDPWTLQPQPKCGFVLVGTDGTISSYDYEHHLHLQTRQHPAIHPVPVDTLHAPHRKPVEYVIARWGAGLDVEGPLSPALCRIGQRIVDTAYRSAEEGRTLELLP</sequence>
<evidence type="ECO:0000259" key="2">
    <source>
        <dbReference type="Pfam" id="PF01408"/>
    </source>
</evidence>
<dbReference type="Gene3D" id="3.30.360.10">
    <property type="entry name" value="Dihydrodipicolinate Reductase, domain 2"/>
    <property type="match status" value="1"/>
</dbReference>
<dbReference type="Pfam" id="PF01408">
    <property type="entry name" value="GFO_IDH_MocA"/>
    <property type="match status" value="1"/>
</dbReference>
<dbReference type="InterPro" id="IPR036291">
    <property type="entry name" value="NAD(P)-bd_dom_sf"/>
</dbReference>
<dbReference type="PANTHER" id="PTHR43818:SF11">
    <property type="entry name" value="BCDNA.GH03377"/>
    <property type="match status" value="1"/>
</dbReference>
<evidence type="ECO:0000313" key="4">
    <source>
        <dbReference type="EMBL" id="MDQ0517757.1"/>
    </source>
</evidence>
<gene>
    <name evidence="4" type="ORF">QO015_003370</name>
</gene>
<dbReference type="GO" id="GO:0047061">
    <property type="term" value="F:glucose-fructose oxidoreductase activity"/>
    <property type="evidence" value="ECO:0007669"/>
    <property type="project" value="UniProtKB-EC"/>
</dbReference>
<dbReference type="PANTHER" id="PTHR43818">
    <property type="entry name" value="BCDNA.GH03377"/>
    <property type="match status" value="1"/>
</dbReference>
<evidence type="ECO:0000313" key="5">
    <source>
        <dbReference type="Proteomes" id="UP001223743"/>
    </source>
</evidence>
<dbReference type="SUPFAM" id="SSF55347">
    <property type="entry name" value="Glyceraldehyde-3-phosphate dehydrogenase-like, C-terminal domain"/>
    <property type="match status" value="1"/>
</dbReference>
<feature type="domain" description="GFO/IDH/MocA-like oxidoreductase" evidence="3">
    <location>
        <begin position="141"/>
        <end position="283"/>
    </location>
</feature>
<comment type="caution">
    <text evidence="4">The sequence shown here is derived from an EMBL/GenBank/DDBJ whole genome shotgun (WGS) entry which is preliminary data.</text>
</comment>
<evidence type="ECO:0000259" key="3">
    <source>
        <dbReference type="Pfam" id="PF22725"/>
    </source>
</evidence>
<protein>
    <submittedName>
        <fullName evidence="4">Glucose-fructose oxidoreductase</fullName>
        <ecNumber evidence="4">1.1.99.28</ecNumber>
    </submittedName>
</protein>
<reference evidence="4 5" key="1">
    <citation type="submission" date="2023-07" db="EMBL/GenBank/DDBJ databases">
        <title>Genomic Encyclopedia of Type Strains, Phase IV (KMG-IV): sequencing the most valuable type-strain genomes for metagenomic binning, comparative biology and taxonomic classification.</title>
        <authorList>
            <person name="Goeker M."/>
        </authorList>
    </citation>
    <scope>NUCLEOTIDE SEQUENCE [LARGE SCALE GENOMIC DNA]</scope>
    <source>
        <strain evidence="4 5">B1-1</strain>
    </source>
</reference>
<accession>A0ABU0MA30</accession>
<dbReference type="Gene3D" id="3.40.50.720">
    <property type="entry name" value="NAD(P)-binding Rossmann-like Domain"/>
    <property type="match status" value="1"/>
</dbReference>
<feature type="domain" description="Gfo/Idh/MocA-like oxidoreductase N-terminal" evidence="2">
    <location>
        <begin position="26"/>
        <end position="122"/>
    </location>
</feature>
<dbReference type="Proteomes" id="UP001223743">
    <property type="component" value="Unassembled WGS sequence"/>
</dbReference>
<dbReference type="SUPFAM" id="SSF51735">
    <property type="entry name" value="NAD(P)-binding Rossmann-fold domains"/>
    <property type="match status" value="1"/>
</dbReference>
<dbReference type="InterPro" id="IPR050463">
    <property type="entry name" value="Gfo/Idh/MocA_oxidrdct_glycsds"/>
</dbReference>
<evidence type="ECO:0000256" key="1">
    <source>
        <dbReference type="ARBA" id="ARBA00023002"/>
    </source>
</evidence>
<keyword evidence="1 4" id="KW-0560">Oxidoreductase</keyword>
<proteinExistence type="predicted"/>